<proteinExistence type="predicted"/>
<reference evidence="2 3" key="2">
    <citation type="submission" date="2016-08" db="EMBL/GenBank/DDBJ databases">
        <title>Pervasive Adenine N6-methylation of Active Genes in Fungi.</title>
        <authorList>
            <consortium name="DOE Joint Genome Institute"/>
            <person name="Mondo S.J."/>
            <person name="Dannebaum R.O."/>
            <person name="Kuo R.C."/>
            <person name="Labutti K."/>
            <person name="Haridas S."/>
            <person name="Kuo A."/>
            <person name="Salamov A."/>
            <person name="Ahrendt S.R."/>
            <person name="Lipzen A."/>
            <person name="Sullivan W."/>
            <person name="Andreopoulos W.B."/>
            <person name="Clum A."/>
            <person name="Lindquist E."/>
            <person name="Daum C."/>
            <person name="Ramamoorthy G.K."/>
            <person name="Gryganskyi A."/>
            <person name="Culley D."/>
            <person name="Magnuson J.K."/>
            <person name="James T.Y."/>
            <person name="O'Malley M.A."/>
            <person name="Stajich J.E."/>
            <person name="Spatafora J.W."/>
            <person name="Visel A."/>
            <person name="Grigoriev I.V."/>
        </authorList>
    </citation>
    <scope>NUCLEOTIDE SEQUENCE [LARGE SCALE GENOMIC DNA]</scope>
    <source>
        <strain evidence="2 3">S4</strain>
    </source>
</reference>
<evidence type="ECO:0000313" key="2">
    <source>
        <dbReference type="EMBL" id="ORX75449.1"/>
    </source>
</evidence>
<keyword evidence="1" id="KW-0732">Signal</keyword>
<dbReference type="EMBL" id="MCFG01000356">
    <property type="protein sequence ID" value="ORX75449.1"/>
    <property type="molecule type" value="Genomic_DNA"/>
</dbReference>
<keyword evidence="3" id="KW-1185">Reference proteome</keyword>
<protein>
    <submittedName>
        <fullName evidence="2">Scaffoldin</fullName>
    </submittedName>
</protein>
<name>A0A1Y1WPH6_9FUNG</name>
<organism evidence="2 3">
    <name type="scientific">Anaeromyces robustus</name>
    <dbReference type="NCBI Taxonomy" id="1754192"/>
    <lineage>
        <taxon>Eukaryota</taxon>
        <taxon>Fungi</taxon>
        <taxon>Fungi incertae sedis</taxon>
        <taxon>Chytridiomycota</taxon>
        <taxon>Chytridiomycota incertae sedis</taxon>
        <taxon>Neocallimastigomycetes</taxon>
        <taxon>Neocallimastigales</taxon>
        <taxon>Neocallimastigaceae</taxon>
        <taxon>Anaeromyces</taxon>
    </lineage>
</organism>
<evidence type="ECO:0000256" key="1">
    <source>
        <dbReference type="SAM" id="SignalP"/>
    </source>
</evidence>
<evidence type="ECO:0000313" key="3">
    <source>
        <dbReference type="Proteomes" id="UP000193944"/>
    </source>
</evidence>
<accession>A0A1Y1WPH6</accession>
<feature type="signal peptide" evidence="1">
    <location>
        <begin position="1"/>
        <end position="24"/>
    </location>
</feature>
<dbReference type="Proteomes" id="UP000193944">
    <property type="component" value="Unassembled WGS sequence"/>
</dbReference>
<reference evidence="2 3" key="1">
    <citation type="submission" date="2016-08" db="EMBL/GenBank/DDBJ databases">
        <title>A Parts List for Fungal Cellulosomes Revealed by Comparative Genomics.</title>
        <authorList>
            <consortium name="DOE Joint Genome Institute"/>
            <person name="Haitjema C.H."/>
            <person name="Gilmore S.P."/>
            <person name="Henske J.K."/>
            <person name="Solomon K.V."/>
            <person name="De Groot R."/>
            <person name="Kuo A."/>
            <person name="Mondo S.J."/>
            <person name="Salamov A.A."/>
            <person name="Labutti K."/>
            <person name="Zhao Z."/>
            <person name="Chiniquy J."/>
            <person name="Barry K."/>
            <person name="Brewer H.M."/>
            <person name="Purvine S.O."/>
            <person name="Wright A.T."/>
            <person name="Boxma B."/>
            <person name="Van Alen T."/>
            <person name="Hackstein J.H."/>
            <person name="Baker S.E."/>
            <person name="Grigoriev I.V."/>
            <person name="O'Malley M.A."/>
        </authorList>
    </citation>
    <scope>NUCLEOTIDE SEQUENCE [LARGE SCALE GENOMIC DNA]</scope>
    <source>
        <strain evidence="2 3">S4</strain>
    </source>
</reference>
<sequence>MFTRRILSLLGLFLVGNRIKTIAAADKCQPTYSESVLTISSQCETSAYYLVKSTSDVVTDYTTCSNDCIIMKCSVNDGVTPCTNAIITGFVLYNGGVLECTRGTCSKVTVGDKDYYINSGSSEPLIRCSTDTSTPDSTPTYVCNTVENVDGYYKNAKDGKLIKCEEGYCESVESPANGYYINGDTSDTSNKIIKCGSSSCSTISSNTASSDVVSTCATGKEGMLLSSSDPQNICTGGKSGTNRESFKGTKYGYYYITTGSSAATSPFGTSTSVLLRMGKGSVTVVPTLQYGFFINYNSIDKATSPIIKNYDDSGAKTVAVAKTDTIIKSSCEKALAGGFIKTTVGNSVNSFCPSSSGTAIDIEAMTEENYMVLKVQGGLPYDSTEGTTVLLKYGNGAVSIVPDPGTGYFLNSGPDANSNPIIKCVSGDCKTENPIAGLYPNAGWNKGRFPYLGCNGKTCVGIDTLKIATTCGEAGIGNIARFGGHTYFCPTLDNKSKFDVVSGTGTQYFLLNISKNKSSYFVGEKASTSDQKLLVKFEGGGVITVVNEPTGYYLNAEDNGSETDSDKIIYPVIKCWKGDCEKMLANEITSDTSCTAEMSGDIIYYTTNKDYEFCKDSTVIALTTPKNYYITIDEERYTVFTGPYELEDEEKKILVYISENAVELQDVDGYYINDVAVTISQGVNSKLIKCHGGQCRAESTAASTYYMNNGKEKTMPLIKCTTDGRDCAEDNGIANTYYINSGDKSTVIYCEEAGNCNSIVPGNGYYIISGETYKCEGDEGCEKMTGGVTCANGEGGKLKSGASTTICTGKESGEITFAAAAINKYKVVEIKYNEEFPFDITDVKEGEEKKILLKTTQTSIVYMGSPANGYYISGANALIKCNSKGCEEFSSPSLGYYLNADEDAKEHPFIYCNGSDSCTATADTNEDVVTACSSVDDIGKLLYDDSNGIGKLCINEKNGSVSITTEVTEDGSQNFNLLTVTATASGAVNNKFTESVAASSTKKVVVKPGNNAVVKMISSKTTPNTVDFCYKTSDNTKLIRDKDGASDYELISTTANEYYANGGKEGTVIYCKSGSNCSVSKPENGYYIGGPGTTANSVIECDGSKCESIVATAGVCSAKYGGNIGMDGSNIKLCYTDSDDQWYDISQNEKYYIVTVSSGHSSALIGTGKAPAGGKEILAKVGGKKALLVSSEGYYVNAGGTSKSDTLVELKSCVKDVCTIDNSDRSDSPALYLDAADSGKYIKCDGTNKCEEVTVASTSCSNPGDMIKNLNDGILICIKNNNGYVSIPLSSEVESYYIIDGITKNPVTGESIAATVKVLVKVGKGLVLNVASITDGEKFLSKELKQIITCTTDVQGCVGAAMAEGYYLLKKDTGGSKFLFECDSNGCTEEVTPESGYYYPNKGDATNTKPVIEYKNGVFTETVGTGACGAGVKAGVLAKKNNKGCYFCSTAETANSEIDFSEATEKYYVIVNDETTAFGSNGKSLIKSGNGKAQLVEDINNGYYISGSKKIIKCEGAISAVNVHGTSLSKAKDPVYGSATFSVINENDIIVGFDETGSITEVTGGTKGEGNTLTIDGDPNNGRVYTVIVDNPTRTNPTASITATKIESIAATETSGSSLSHAIANEGTATFTVNGKKVDVNFGIDGKITGVNGGSTINRFTVDDGTNYDREYIVYINHPTDSGGLSAKINSDAVSAADPVNDLEATSSNAAVAAEDGSATFTIDSKTININFDSDGKIKSLGTNQGEVTGDYKFTVTGDKNNGRVYTVTISNPTSSKSLSAKVNSAAIAAASAISNDPAKSKSAAVAATDGSATFTIDSKEITINFDKDGKITTVNNGAKNSDNTFTVTGDTNNGRVYTISISNPTNDGSLTATISADAVGQTEAISNDPAKSKNAAVAAVDGSATFTIDSKTINVNFDSDGKITTVNGGAKDGGNTFTVEGDTNNGRVYTISISNPTNDGSLTATISADAISAAEAITDIVGSVENAAVAPVDGSAEFTINGKTIDVNFNSDGEITTIGQGQGTKVGDNNIKIEGDLNGGRIYVVSIEKPTSSESVSAKINSGAIAAADAICNKEADNKIVAVEAEDGSAEFTIDSKTINVYFDKDGKITRLGDNQGKVTGDYTFTIEGDTNNGRIYTVTVSNPTDTGNVSLKINSGEIVAANGINNKAADSSTAAVAAANGSTTFTIDGKTINVNFDSDGKVKSLGSGQGTVTGDKTFTVTDDKNNGRVYTVTISNPTSSKSLSAKVNSAAIAAASAISNDPAKSKSAAVAEKDGSATFTVDSKEITINFDKDGKITTVNGGAKDSDNTFTVTGDTNNGRIYSISISNPTNDGSLSATISADAIAAADAISDLNGSGNSAAVAPVDGSASFSVNSNTINVNFDSDGKITTIDQIQGTKVSDNTFTIKGDVNEGRIYKIKIGNPTDGESLSAKISSDAMEAADAINDLPPNRSSAAVVGSNGSAIFNVNGKTVNVNFDKDGKIIKVNGSFPNTGNKITIDCGEGCSRVYRVIVNNPTSDTVSGNINSGAIESEEELSKGAEGIKSAAIAPVDGSAQFTIDGKTINVNFDSDGKIKSLGNGQGTVTGDKTFIVTGDTNNGRVYTVTISNPTDSKSVSVKINSDAIAATAAISNQAADSKSAAVAAANGSTTFTIDGKTINVNFDSDGKIKSLGTNQGEVTGDYKFTVTGDKNNGRVYTVTISNPTSSKSLSAKVNSAAIAAASAISNQAADSKSAAVAAANGSTTFTIDSKEITINFDKDGKITTVNNGAKNSDNTFTVTGDTNNGRVYTISISNPTNDGSLTATISADAIAAVPVINNDSAKSKSAAVAATDGSATFTIDSNEITINFDKDGKITTVNNGAKNSDNTFTVTGDTNNGRVYTISISNPTNDGSLTATISAEAIAAVSAINNDSAKSKSAAVAATDGSATFTIGSKEITINFDKDGKITTVNGGAKDSDNTFTVTGDTNNGRIYTISINNPTNDGSLTATISADAVGQTEAISNDTAKSKSAAVAATDGSATFTIGSKEITINFDKDGKITTVNNGAKNSDNTFTVTGDTNNGRVYTISISNPTNDGSLTATISADAIAAVPVINNDSAKSKSAAVAATDGSATFTIDSNEITINFDKDGKITTVNNGAKNSENTFTVTGDTNNGRVYTISINNPTNDGSLTATISADAITAADAVSDINGSGNSAAVEAEDGIATFTVNSQTVNVYFDKDGKITCLSHGSKFSDNTFTVEGDTNNGRVYTISISNPTDDESLTATISADAITAADAVSDINGSGNSAAVAAEDGIATFTVNGKTVNVNFDSNGKITSLGDSQGSVISDNTITIAGDTINGRIYTVTISNPTNSGSLTATISADAIAAVAAITNLAGSNNNAAVAAVDGSVNFTVNSKTVNVKFDSNGKITSLGDSQGSVISDNTITIAGDTINGRIYTVTISNPTNSGSLTATISAGAITAAVEESVSTDSITKAVLTTVGSVTFNINDISVNVKFDSLGHITQVNGGAKVEGTNNKFKVDDDIYTGREYRLDVLNPSEESVEAKYYTGVIDEVDEVNKSGSDVLKAEAPVDGSVNFHVDSHSVKVKFDYNSKISEVESGGTKINDNTITITDDTSSDRQYTVTVTNPTEDNVTAKITAGVIGSGNLCTAVDIKPGYYLNGADTKNSVISCKDNVCVAETINYKSCVDAGVGGVIKEDIYIEDTYQNTKFYYCPENNNEEKVQFGEAAEQYYYLTLTGTNLGASGTQLLLKKESYAFNIPVAGLSNGYYLDHREKSSMKLVKCANSECNIPNSNKSGIYYYLNVKPIETTKNLIKCDSNDCNIGSSEIPGYYVNGDSSKRIIKCTGTSACTEIDNDDTDYYTEGNSCGEGKLLKAGTAFCTDDTKNVNLDVVGYYLINNPDNGPFGSSEVLVKSGENAVVTVTSPGTGYYLNGANDANGANGYPVISCESGNCEKIGSSSIQVANCDDEEKAEIGVLVFDSEGGNIYVCEKAEAGGRIKLEGVEKVTYFPITLSSSNPIFGNQKDDKVLLEKSSNAIVLVEKTTYVNEGTKEGSIDPKKEYDKCNVDGNIIRYTISDKKIDEDKSKPCVKICPLESNSQCNPGYYLTQKGTKKLVVESDDGKEGDLYECTESGCTELTDASKIPIGYLVNKGNTGEDKENVPYILCMKDKNKVICKAKKITRTDCTTGTPLIGEIAEIADAETGKKSIKICLGLIDAGSDTDTGVELNEKNTVNYMVNVDTADNVFGIENVLSYMVINVNGGNAIVNKETVDNVSPKYRYTDKTYKVYAKNCTDEERETVCNADTTIYEFELSYDENDVAYYIYNDEKTWQSA</sequence>
<comment type="caution">
    <text evidence="2">The sequence shown here is derived from an EMBL/GenBank/DDBJ whole genome shotgun (WGS) entry which is preliminary data.</text>
</comment>
<feature type="chain" id="PRO_5012010976" evidence="1">
    <location>
        <begin position="25"/>
        <end position="4333"/>
    </location>
</feature>
<gene>
    <name evidence="2" type="ORF">BCR32DRAFT_271905</name>
</gene>